<comment type="caution">
    <text evidence="2">The sequence shown here is derived from an EMBL/GenBank/DDBJ whole genome shotgun (WGS) entry which is preliminary data.</text>
</comment>
<dbReference type="InterPro" id="IPR037171">
    <property type="entry name" value="NagB/RpiA_transferase-like"/>
</dbReference>
<sequence length="263" mass="29239">MSISKEYVADQLTVKICRNRQEVGETAADAVAAKIMALLETQEVVNVIFAAAASQNEFLAALLTRTVDWSRVNAFHMDEYLGLPVGAPQHFGAFLKERLFARAPFREVFYLNGNPSLPEEECRRYAGLLQAYPTDITCMGIGENTHLAFNDPHMADFHDPYLVKVVDLDVPCRQQQVNEGCFATLEEVPVDAFTLTIPALLKAQAIYCMVPGKSKAAAVYHTLTEPVSETYPSTILRTLPQAVLFLDHDSAERIADIREGVFR</sequence>
<protein>
    <submittedName>
        <fullName evidence="2">Glucosamine-6-phosphate deaminase</fullName>
    </submittedName>
</protein>
<evidence type="ECO:0000313" key="3">
    <source>
        <dbReference type="Proteomes" id="UP001501508"/>
    </source>
</evidence>
<keyword evidence="3" id="KW-1185">Reference proteome</keyword>
<dbReference type="InterPro" id="IPR004547">
    <property type="entry name" value="Glucosamine6P_isomerase"/>
</dbReference>
<dbReference type="PANTHER" id="PTHR11280">
    <property type="entry name" value="GLUCOSAMINE-6-PHOSPHATE ISOMERASE"/>
    <property type="match status" value="1"/>
</dbReference>
<dbReference type="EMBL" id="BAABEY010000002">
    <property type="protein sequence ID" value="GAA4432033.1"/>
    <property type="molecule type" value="Genomic_DNA"/>
</dbReference>
<dbReference type="PANTHER" id="PTHR11280:SF6">
    <property type="entry name" value="GLUCOSAMINE-6-PHOSPHATE ISOMERASE NAGB"/>
    <property type="match status" value="1"/>
</dbReference>
<name>A0ABP8LLM2_9BACT</name>
<dbReference type="SUPFAM" id="SSF100950">
    <property type="entry name" value="NagB/RpiA/CoA transferase-like"/>
    <property type="match status" value="1"/>
</dbReference>
<proteinExistence type="predicted"/>
<gene>
    <name evidence="2" type="ORF">GCM10023091_03550</name>
</gene>
<evidence type="ECO:0000259" key="1">
    <source>
        <dbReference type="Pfam" id="PF01182"/>
    </source>
</evidence>
<accession>A0ABP8LLM2</accession>
<evidence type="ECO:0000313" key="2">
    <source>
        <dbReference type="EMBL" id="GAA4432033.1"/>
    </source>
</evidence>
<organism evidence="2 3">
    <name type="scientific">Ravibacter arvi</name>
    <dbReference type="NCBI Taxonomy" id="2051041"/>
    <lineage>
        <taxon>Bacteria</taxon>
        <taxon>Pseudomonadati</taxon>
        <taxon>Bacteroidota</taxon>
        <taxon>Cytophagia</taxon>
        <taxon>Cytophagales</taxon>
        <taxon>Spirosomataceae</taxon>
        <taxon>Ravibacter</taxon>
    </lineage>
</organism>
<reference evidence="3" key="1">
    <citation type="journal article" date="2019" name="Int. J. Syst. Evol. Microbiol.">
        <title>The Global Catalogue of Microorganisms (GCM) 10K type strain sequencing project: providing services to taxonomists for standard genome sequencing and annotation.</title>
        <authorList>
            <consortium name="The Broad Institute Genomics Platform"/>
            <consortium name="The Broad Institute Genome Sequencing Center for Infectious Disease"/>
            <person name="Wu L."/>
            <person name="Ma J."/>
        </authorList>
    </citation>
    <scope>NUCLEOTIDE SEQUENCE [LARGE SCALE GENOMIC DNA]</scope>
    <source>
        <strain evidence="3">JCM 31920</strain>
    </source>
</reference>
<dbReference type="CDD" id="cd01399">
    <property type="entry name" value="GlcN6P_deaminase"/>
    <property type="match status" value="1"/>
</dbReference>
<feature type="domain" description="Glucosamine/galactosamine-6-phosphate isomerase" evidence="1">
    <location>
        <begin position="19"/>
        <end position="237"/>
    </location>
</feature>
<dbReference type="RefSeq" id="WP_345026298.1">
    <property type="nucleotide sequence ID" value="NZ_BAABEY010000002.1"/>
</dbReference>
<dbReference type="Pfam" id="PF01182">
    <property type="entry name" value="Glucosamine_iso"/>
    <property type="match status" value="1"/>
</dbReference>
<dbReference type="Gene3D" id="3.40.50.1360">
    <property type="match status" value="1"/>
</dbReference>
<dbReference type="InterPro" id="IPR006148">
    <property type="entry name" value="Glc/Gal-6P_isomerase"/>
</dbReference>
<dbReference type="Proteomes" id="UP001501508">
    <property type="component" value="Unassembled WGS sequence"/>
</dbReference>